<accession>A0A0N4Y484</accession>
<protein>
    <submittedName>
        <fullName evidence="4">DM domain-containing protein</fullName>
    </submittedName>
</protein>
<gene>
    <name evidence="2" type="ORF">NBR_LOCUS10686</name>
</gene>
<evidence type="ECO:0000313" key="3">
    <source>
        <dbReference type="Proteomes" id="UP000271162"/>
    </source>
</evidence>
<reference evidence="4" key="1">
    <citation type="submission" date="2017-02" db="UniProtKB">
        <authorList>
            <consortium name="WormBaseParasite"/>
        </authorList>
    </citation>
    <scope>IDENTIFICATION</scope>
</reference>
<feature type="compositionally biased region" description="Polar residues" evidence="1">
    <location>
        <begin position="53"/>
        <end position="68"/>
    </location>
</feature>
<feature type="compositionally biased region" description="Low complexity" evidence="1">
    <location>
        <begin position="10"/>
        <end position="20"/>
    </location>
</feature>
<sequence>MTERKEASITSTSVVTTSSSAGYESKQMQADISTRQYQPDSRTTVTHTTITFPEQNTSGIPIGTTASTPDHKSPEKHDTAPKIAPKMVVPNMSAPVQSPLLLRINPLQSAVVAHLTGTRLCTPIEKVEHLHAKPVSGEVEDVSTSAVTQEFRLTPTAEAPILCTFVMEPYVNRVAAVQHIINSPEVHATAFCLPTKQKVKVQQVKTQKLKVTQVDSRILYRKVPEEKVLCWTAEKAHQIILTTVEKSDPQMIKRVRLEQNPLFERMPEYCNVAEVDMVTTEQIDNRFASSGGGTSASGTERHTYIDHQLVQKWKNTIHLETRRRRIDEYETHANK</sequence>
<dbReference type="EMBL" id="UYSL01020366">
    <property type="protein sequence ID" value="VDL74275.1"/>
    <property type="molecule type" value="Genomic_DNA"/>
</dbReference>
<feature type="region of interest" description="Disordered" evidence="1">
    <location>
        <begin position="53"/>
        <end position="79"/>
    </location>
</feature>
<feature type="compositionally biased region" description="Basic and acidic residues" evidence="1">
    <location>
        <begin position="69"/>
        <end position="79"/>
    </location>
</feature>
<evidence type="ECO:0000313" key="4">
    <source>
        <dbReference type="WBParaSite" id="NBR_0001068501-mRNA-1"/>
    </source>
</evidence>
<organism evidence="4">
    <name type="scientific">Nippostrongylus brasiliensis</name>
    <name type="common">Rat hookworm</name>
    <dbReference type="NCBI Taxonomy" id="27835"/>
    <lineage>
        <taxon>Eukaryota</taxon>
        <taxon>Metazoa</taxon>
        <taxon>Ecdysozoa</taxon>
        <taxon>Nematoda</taxon>
        <taxon>Chromadorea</taxon>
        <taxon>Rhabditida</taxon>
        <taxon>Rhabditina</taxon>
        <taxon>Rhabditomorpha</taxon>
        <taxon>Strongyloidea</taxon>
        <taxon>Heligmosomidae</taxon>
        <taxon>Nippostrongylus</taxon>
    </lineage>
</organism>
<dbReference type="WBParaSite" id="NBR_0001068501-mRNA-1">
    <property type="protein sequence ID" value="NBR_0001068501-mRNA-1"/>
    <property type="gene ID" value="NBR_0001068501"/>
</dbReference>
<dbReference type="AlphaFoldDB" id="A0A0N4Y484"/>
<dbReference type="OMA" id="CAHLMLA"/>
<evidence type="ECO:0000313" key="2">
    <source>
        <dbReference type="EMBL" id="VDL74275.1"/>
    </source>
</evidence>
<dbReference type="Proteomes" id="UP000271162">
    <property type="component" value="Unassembled WGS sequence"/>
</dbReference>
<feature type="region of interest" description="Disordered" evidence="1">
    <location>
        <begin position="1"/>
        <end position="41"/>
    </location>
</feature>
<reference evidence="2 3" key="2">
    <citation type="submission" date="2018-11" db="EMBL/GenBank/DDBJ databases">
        <authorList>
            <consortium name="Pathogen Informatics"/>
        </authorList>
    </citation>
    <scope>NUCLEOTIDE SEQUENCE [LARGE SCALE GENOMIC DNA]</scope>
</reference>
<feature type="compositionally biased region" description="Polar residues" evidence="1">
    <location>
        <begin position="26"/>
        <end position="41"/>
    </location>
</feature>
<name>A0A0N4Y484_NIPBR</name>
<evidence type="ECO:0000256" key="1">
    <source>
        <dbReference type="SAM" id="MobiDB-lite"/>
    </source>
</evidence>
<proteinExistence type="predicted"/>
<keyword evidence="3" id="KW-1185">Reference proteome</keyword>